<proteinExistence type="predicted"/>
<dbReference type="EMBL" id="JAMKFB020000008">
    <property type="protein sequence ID" value="KAL0186920.1"/>
    <property type="molecule type" value="Genomic_DNA"/>
</dbReference>
<protein>
    <submittedName>
        <fullName evidence="1">Uncharacterized protein</fullName>
    </submittedName>
</protein>
<gene>
    <name evidence="1" type="ORF">M9458_018590</name>
</gene>
<keyword evidence="2" id="KW-1185">Reference proteome</keyword>
<comment type="caution">
    <text evidence="1">The sequence shown here is derived from an EMBL/GenBank/DDBJ whole genome shotgun (WGS) entry which is preliminary data.</text>
</comment>
<feature type="non-terminal residue" evidence="1">
    <location>
        <position position="53"/>
    </location>
</feature>
<dbReference type="Proteomes" id="UP001529510">
    <property type="component" value="Unassembled WGS sequence"/>
</dbReference>
<evidence type="ECO:0000313" key="2">
    <source>
        <dbReference type="Proteomes" id="UP001529510"/>
    </source>
</evidence>
<evidence type="ECO:0000313" key="1">
    <source>
        <dbReference type="EMBL" id="KAL0186920.1"/>
    </source>
</evidence>
<sequence length="53" mass="5862">MGRAEEAQCKWDVPFSPIRRPSATVETGSIIVPLLEPQGPKDRHLRVSSIAYA</sequence>
<accession>A0ABD0QLN6</accession>
<name>A0ABD0QLN6_CIRMR</name>
<reference evidence="1 2" key="1">
    <citation type="submission" date="2024-05" db="EMBL/GenBank/DDBJ databases">
        <title>Genome sequencing and assembly of Indian major carp, Cirrhinus mrigala (Hamilton, 1822).</title>
        <authorList>
            <person name="Mohindra V."/>
            <person name="Chowdhury L.M."/>
            <person name="Lal K."/>
            <person name="Jena J.K."/>
        </authorList>
    </citation>
    <scope>NUCLEOTIDE SEQUENCE [LARGE SCALE GENOMIC DNA]</scope>
    <source>
        <strain evidence="1">CM1030</strain>
        <tissue evidence="1">Blood</tissue>
    </source>
</reference>
<dbReference type="AlphaFoldDB" id="A0ABD0QLN6"/>
<organism evidence="1 2">
    <name type="scientific">Cirrhinus mrigala</name>
    <name type="common">Mrigala</name>
    <dbReference type="NCBI Taxonomy" id="683832"/>
    <lineage>
        <taxon>Eukaryota</taxon>
        <taxon>Metazoa</taxon>
        <taxon>Chordata</taxon>
        <taxon>Craniata</taxon>
        <taxon>Vertebrata</taxon>
        <taxon>Euteleostomi</taxon>
        <taxon>Actinopterygii</taxon>
        <taxon>Neopterygii</taxon>
        <taxon>Teleostei</taxon>
        <taxon>Ostariophysi</taxon>
        <taxon>Cypriniformes</taxon>
        <taxon>Cyprinidae</taxon>
        <taxon>Labeoninae</taxon>
        <taxon>Labeonini</taxon>
        <taxon>Cirrhinus</taxon>
    </lineage>
</organism>